<feature type="chain" id="PRO_5047492679" description="PQQ-like domain-containing protein" evidence="2">
    <location>
        <begin position="28"/>
        <end position="440"/>
    </location>
</feature>
<dbReference type="RefSeq" id="WP_301141865.1">
    <property type="nucleotide sequence ID" value="NZ_JAUHQA010000001.1"/>
</dbReference>
<feature type="signal peptide" evidence="2">
    <location>
        <begin position="1"/>
        <end position="27"/>
    </location>
</feature>
<evidence type="ECO:0000313" key="4">
    <source>
        <dbReference type="Proteomes" id="UP001172708"/>
    </source>
</evidence>
<keyword evidence="2" id="KW-0732">Signal</keyword>
<evidence type="ECO:0000313" key="3">
    <source>
        <dbReference type="EMBL" id="MDN4480469.1"/>
    </source>
</evidence>
<organism evidence="3 4">
    <name type="scientific">Demequina muriae</name>
    <dbReference type="NCBI Taxonomy" id="3051664"/>
    <lineage>
        <taxon>Bacteria</taxon>
        <taxon>Bacillati</taxon>
        <taxon>Actinomycetota</taxon>
        <taxon>Actinomycetes</taxon>
        <taxon>Micrococcales</taxon>
        <taxon>Demequinaceae</taxon>
        <taxon>Demequina</taxon>
    </lineage>
</organism>
<sequence>MSTTAHTARAATLAGGAALALLLSACAADPGTAASASSSAAPGATQDAHDDPHDGEGAATQQSSATPRLAVTYDGGVAVIDAATLELVSELELGGFNRINAAGDGRHVAVATNGGWAVLDAGTWSEAHGDHAHYYTAAPVLHEVLVEAELPAHVVVHDGLTSLFDDGTGDVTVVETGEWTEMVEHGDVHAWREYATGAAHHGVAAAAADGTMLVTEGTEDDGVSSVGILDAEDEVIVSSDECPGLHGETAFTGASGDEYMMTGCHDGALVFHGDHAHKIAAPDEFGRIGNAFSFDGSDIVLGDYKTDPEGGIGLTQATLIDVESESITVIDPFDGADAQYTWRGLARGAEGEALALGTDGALRVIDPATGDVVRSIDVIDGWEVPEEWQTAHPALTVLEGMAYVTDPANGAIHAVDYVSGEVWKSAEIGVEINEIVGVTG</sequence>
<dbReference type="SUPFAM" id="SSF69322">
    <property type="entry name" value="Tricorn protease domain 2"/>
    <property type="match status" value="1"/>
</dbReference>
<comment type="caution">
    <text evidence="3">The sequence shown here is derived from an EMBL/GenBank/DDBJ whole genome shotgun (WGS) entry which is preliminary data.</text>
</comment>
<evidence type="ECO:0000256" key="2">
    <source>
        <dbReference type="SAM" id="SignalP"/>
    </source>
</evidence>
<reference evidence="3" key="1">
    <citation type="submission" date="2023-06" db="EMBL/GenBank/DDBJ databases">
        <title>Egi l300058.</title>
        <authorList>
            <person name="Gao L."/>
            <person name="Fang B.-Z."/>
            <person name="Li W.-J."/>
        </authorList>
    </citation>
    <scope>NUCLEOTIDE SEQUENCE</scope>
    <source>
        <strain evidence="3">EGI L300058</strain>
    </source>
</reference>
<feature type="region of interest" description="Disordered" evidence="1">
    <location>
        <begin position="34"/>
        <end position="66"/>
    </location>
</feature>
<evidence type="ECO:0000256" key="1">
    <source>
        <dbReference type="SAM" id="MobiDB-lite"/>
    </source>
</evidence>
<feature type="compositionally biased region" description="Basic and acidic residues" evidence="1">
    <location>
        <begin position="47"/>
        <end position="56"/>
    </location>
</feature>
<accession>A0ABT8GGS7</accession>
<evidence type="ECO:0008006" key="5">
    <source>
        <dbReference type="Google" id="ProtNLM"/>
    </source>
</evidence>
<protein>
    <recommendedName>
        <fullName evidence="5">PQQ-like domain-containing protein</fullName>
    </recommendedName>
</protein>
<gene>
    <name evidence="3" type="ORF">QQX02_05980</name>
</gene>
<name>A0ABT8GGS7_9MICO</name>
<dbReference type="Proteomes" id="UP001172708">
    <property type="component" value="Unassembled WGS sequence"/>
</dbReference>
<proteinExistence type="predicted"/>
<dbReference type="EMBL" id="JAUHQA010000001">
    <property type="protein sequence ID" value="MDN4480469.1"/>
    <property type="molecule type" value="Genomic_DNA"/>
</dbReference>
<keyword evidence="4" id="KW-1185">Reference proteome</keyword>
<feature type="compositionally biased region" description="Low complexity" evidence="1">
    <location>
        <begin position="34"/>
        <end position="45"/>
    </location>
</feature>